<keyword evidence="2" id="KW-1185">Reference proteome</keyword>
<organism evidence="1 2">
    <name type="scientific">Streptomyces inhibens</name>
    <dbReference type="NCBI Taxonomy" id="2293571"/>
    <lineage>
        <taxon>Bacteria</taxon>
        <taxon>Bacillati</taxon>
        <taxon>Actinomycetota</taxon>
        <taxon>Actinomycetes</taxon>
        <taxon>Kitasatosporales</taxon>
        <taxon>Streptomycetaceae</taxon>
        <taxon>Streptomyces</taxon>
    </lineage>
</organism>
<name>A0A371QBG7_STRIH</name>
<protein>
    <submittedName>
        <fullName evidence="1">Uncharacterized protein</fullName>
    </submittedName>
</protein>
<accession>A0A371QBG7</accession>
<gene>
    <name evidence="1" type="ORF">DY245_01545</name>
</gene>
<evidence type="ECO:0000313" key="2">
    <source>
        <dbReference type="Proteomes" id="UP000262477"/>
    </source>
</evidence>
<evidence type="ECO:0000313" key="1">
    <source>
        <dbReference type="EMBL" id="REK92007.1"/>
    </source>
</evidence>
<dbReference type="EMBL" id="QUAC01000011">
    <property type="protein sequence ID" value="REK92007.1"/>
    <property type="molecule type" value="Genomic_DNA"/>
</dbReference>
<dbReference type="AlphaFoldDB" id="A0A371QBG7"/>
<reference evidence="1 2" key="1">
    <citation type="submission" date="2018-08" db="EMBL/GenBank/DDBJ databases">
        <title>Streptomyces NEAU-D10 sp. nov., a novel Actinomycete isolated from soil.</title>
        <authorList>
            <person name="Jin L."/>
        </authorList>
    </citation>
    <scope>NUCLEOTIDE SEQUENCE [LARGE SCALE GENOMIC DNA]</scope>
    <source>
        <strain evidence="1 2">NEAU-D10</strain>
    </source>
</reference>
<dbReference type="Proteomes" id="UP000262477">
    <property type="component" value="Unassembled WGS sequence"/>
</dbReference>
<comment type="caution">
    <text evidence="1">The sequence shown here is derived from an EMBL/GenBank/DDBJ whole genome shotgun (WGS) entry which is preliminary data.</text>
</comment>
<proteinExistence type="predicted"/>
<sequence length="110" mass="11520">MFTPWAMASEIMASSAETAGSLTVSTIASTSASRASLRMRRTIRRVAWVAAAAPISDRPKVKGAAAWAAMISAARMANWAITATFIPTMTTEPASRAKAMSSAALRASSR</sequence>